<dbReference type="RefSeq" id="XP_062645856.1">
    <property type="nucleotide sequence ID" value="XM_062790614.1"/>
</dbReference>
<dbReference type="GeneID" id="87827384"/>
<evidence type="ECO:0000256" key="1">
    <source>
        <dbReference type="SAM" id="MobiDB-lite"/>
    </source>
</evidence>
<gene>
    <name evidence="2" type="ORF">N657DRAFT_621208</name>
</gene>
<dbReference type="AlphaFoldDB" id="A0AAN6TWH3"/>
<comment type="caution">
    <text evidence="2">The sequence shown here is derived from an EMBL/GenBank/DDBJ whole genome shotgun (WGS) entry which is preliminary data.</text>
</comment>
<evidence type="ECO:0000313" key="3">
    <source>
        <dbReference type="Proteomes" id="UP001302602"/>
    </source>
</evidence>
<accession>A0AAN6TWH3</accession>
<proteinExistence type="predicted"/>
<dbReference type="Proteomes" id="UP001302602">
    <property type="component" value="Unassembled WGS sequence"/>
</dbReference>
<feature type="compositionally biased region" description="Basic and acidic residues" evidence="1">
    <location>
        <begin position="32"/>
        <end position="42"/>
    </location>
</feature>
<feature type="region of interest" description="Disordered" evidence="1">
    <location>
        <begin position="26"/>
        <end position="45"/>
    </location>
</feature>
<keyword evidence="3" id="KW-1185">Reference proteome</keyword>
<reference evidence="2" key="1">
    <citation type="journal article" date="2023" name="Mol. Phylogenet. Evol.">
        <title>Genome-scale phylogeny and comparative genomics of the fungal order Sordariales.</title>
        <authorList>
            <person name="Hensen N."/>
            <person name="Bonometti L."/>
            <person name="Westerberg I."/>
            <person name="Brannstrom I.O."/>
            <person name="Guillou S."/>
            <person name="Cros-Aarteil S."/>
            <person name="Calhoun S."/>
            <person name="Haridas S."/>
            <person name="Kuo A."/>
            <person name="Mondo S."/>
            <person name="Pangilinan J."/>
            <person name="Riley R."/>
            <person name="LaButti K."/>
            <person name="Andreopoulos B."/>
            <person name="Lipzen A."/>
            <person name="Chen C."/>
            <person name="Yan M."/>
            <person name="Daum C."/>
            <person name="Ng V."/>
            <person name="Clum A."/>
            <person name="Steindorff A."/>
            <person name="Ohm R.A."/>
            <person name="Martin F."/>
            <person name="Silar P."/>
            <person name="Natvig D.O."/>
            <person name="Lalanne C."/>
            <person name="Gautier V."/>
            <person name="Ament-Velasquez S.L."/>
            <person name="Kruys A."/>
            <person name="Hutchinson M.I."/>
            <person name="Powell A.J."/>
            <person name="Barry K."/>
            <person name="Miller A.N."/>
            <person name="Grigoriev I.V."/>
            <person name="Debuchy R."/>
            <person name="Gladieux P."/>
            <person name="Hiltunen Thoren M."/>
            <person name="Johannesson H."/>
        </authorList>
    </citation>
    <scope>NUCLEOTIDE SEQUENCE</scope>
    <source>
        <strain evidence="2">CBS 731.68</strain>
    </source>
</reference>
<evidence type="ECO:0000313" key="2">
    <source>
        <dbReference type="EMBL" id="KAK4122085.1"/>
    </source>
</evidence>
<evidence type="ECO:0008006" key="4">
    <source>
        <dbReference type="Google" id="ProtNLM"/>
    </source>
</evidence>
<protein>
    <recommendedName>
        <fullName evidence="4">SMP domain-containing protein</fullName>
    </recommendedName>
</protein>
<dbReference type="EMBL" id="MU853231">
    <property type="protein sequence ID" value="KAK4122085.1"/>
    <property type="molecule type" value="Genomic_DNA"/>
</dbReference>
<name>A0AAN6TWH3_9PEZI</name>
<sequence length="124" mass="13503">MESELPHKEQLVAESTEGYPITQAKASSIAQAEHDMTGREPIKGGPAAIAQSLHDRQQNFYEVAGEIARKPSEEVTKEDAAKVQHFELTCAQARALGHEPGKASFSAEVQAIADHNAQMRHVDD</sequence>
<reference evidence="2" key="2">
    <citation type="submission" date="2023-05" db="EMBL/GenBank/DDBJ databases">
        <authorList>
            <consortium name="Lawrence Berkeley National Laboratory"/>
            <person name="Steindorff A."/>
            <person name="Hensen N."/>
            <person name="Bonometti L."/>
            <person name="Westerberg I."/>
            <person name="Brannstrom I.O."/>
            <person name="Guillou S."/>
            <person name="Cros-Aarteil S."/>
            <person name="Calhoun S."/>
            <person name="Haridas S."/>
            <person name="Kuo A."/>
            <person name="Mondo S."/>
            <person name="Pangilinan J."/>
            <person name="Riley R."/>
            <person name="Labutti K."/>
            <person name="Andreopoulos B."/>
            <person name="Lipzen A."/>
            <person name="Chen C."/>
            <person name="Yanf M."/>
            <person name="Daum C."/>
            <person name="Ng V."/>
            <person name="Clum A."/>
            <person name="Ohm R."/>
            <person name="Martin F."/>
            <person name="Silar P."/>
            <person name="Natvig D."/>
            <person name="Lalanne C."/>
            <person name="Gautier V."/>
            <person name="Ament-Velasquez S.L."/>
            <person name="Kruys A."/>
            <person name="Hutchinson M.I."/>
            <person name="Powell A.J."/>
            <person name="Barry K."/>
            <person name="Miller A.N."/>
            <person name="Grigoriev I.V."/>
            <person name="Debuchy R."/>
            <person name="Gladieux P."/>
            <person name="Thoren M.H."/>
            <person name="Johannesson H."/>
        </authorList>
    </citation>
    <scope>NUCLEOTIDE SEQUENCE</scope>
    <source>
        <strain evidence="2">CBS 731.68</strain>
    </source>
</reference>
<organism evidence="2 3">
    <name type="scientific">Parathielavia appendiculata</name>
    <dbReference type="NCBI Taxonomy" id="2587402"/>
    <lineage>
        <taxon>Eukaryota</taxon>
        <taxon>Fungi</taxon>
        <taxon>Dikarya</taxon>
        <taxon>Ascomycota</taxon>
        <taxon>Pezizomycotina</taxon>
        <taxon>Sordariomycetes</taxon>
        <taxon>Sordariomycetidae</taxon>
        <taxon>Sordariales</taxon>
        <taxon>Chaetomiaceae</taxon>
        <taxon>Parathielavia</taxon>
    </lineage>
</organism>